<evidence type="ECO:0000256" key="3">
    <source>
        <dbReference type="ARBA" id="ARBA00022527"/>
    </source>
</evidence>
<evidence type="ECO:0000256" key="6">
    <source>
        <dbReference type="ARBA" id="ARBA00022692"/>
    </source>
</evidence>
<feature type="binding site" evidence="14">
    <location>
        <position position="743"/>
    </location>
    <ligand>
        <name>ATP</name>
        <dbReference type="ChEBI" id="CHEBI:30616"/>
    </ligand>
</feature>
<dbReference type="PROSITE" id="PS00108">
    <property type="entry name" value="PROTEIN_KINASE_ST"/>
    <property type="match status" value="1"/>
</dbReference>
<dbReference type="EMBL" id="JARPOI010000012">
    <property type="protein sequence ID" value="KAJ9166779.1"/>
    <property type="molecule type" value="Genomic_DNA"/>
</dbReference>
<keyword evidence="9 14" id="KW-0547">Nucleotide-binding</keyword>
<keyword evidence="8" id="KW-0677">Repeat</keyword>
<keyword evidence="4" id="KW-0433">Leucine-rich repeat</keyword>
<proteinExistence type="inferred from homology"/>
<evidence type="ECO:0000256" key="16">
    <source>
        <dbReference type="SAM" id="SignalP"/>
    </source>
</evidence>
<dbReference type="SMART" id="SM00220">
    <property type="entry name" value="S_TKc"/>
    <property type="match status" value="1"/>
</dbReference>
<dbReference type="PROSITE" id="PS50011">
    <property type="entry name" value="PROTEIN_KINASE_DOM"/>
    <property type="match status" value="1"/>
</dbReference>
<dbReference type="SUPFAM" id="SSF52058">
    <property type="entry name" value="L domain-like"/>
    <property type="match status" value="2"/>
</dbReference>
<keyword evidence="6 15" id="KW-0812">Transmembrane</keyword>
<keyword evidence="13 15" id="KW-0472">Membrane</keyword>
<dbReference type="PROSITE" id="PS00107">
    <property type="entry name" value="PROTEIN_KINASE_ATP"/>
    <property type="match status" value="1"/>
</dbReference>
<keyword evidence="3" id="KW-0723">Serine/threonine-protein kinase</keyword>
<comment type="caution">
    <text evidence="18">The sequence shown here is derived from an EMBL/GenBank/DDBJ whole genome shotgun (WGS) entry which is preliminary data.</text>
</comment>
<evidence type="ECO:0000256" key="11">
    <source>
        <dbReference type="ARBA" id="ARBA00022840"/>
    </source>
</evidence>
<feature type="chain" id="PRO_5045868727" description="Protein kinase domain-containing protein" evidence="16">
    <location>
        <begin position="26"/>
        <end position="1038"/>
    </location>
</feature>
<keyword evidence="7 16" id="KW-0732">Signal</keyword>
<name>A0ABQ9LJL4_HEVBR</name>
<dbReference type="InterPro" id="IPR017441">
    <property type="entry name" value="Protein_kinase_ATP_BS"/>
</dbReference>
<dbReference type="SMART" id="SM00369">
    <property type="entry name" value="LRR_TYP"/>
    <property type="match status" value="6"/>
</dbReference>
<evidence type="ECO:0000256" key="5">
    <source>
        <dbReference type="ARBA" id="ARBA00022679"/>
    </source>
</evidence>
<dbReference type="Gene3D" id="1.10.510.10">
    <property type="entry name" value="Transferase(Phosphotransferase) domain 1"/>
    <property type="match status" value="1"/>
</dbReference>
<dbReference type="Pfam" id="PF08263">
    <property type="entry name" value="LRRNT_2"/>
    <property type="match status" value="1"/>
</dbReference>
<dbReference type="PROSITE" id="PS51450">
    <property type="entry name" value="LRR"/>
    <property type="match status" value="1"/>
</dbReference>
<dbReference type="Pfam" id="PF23598">
    <property type="entry name" value="LRR_14"/>
    <property type="match status" value="2"/>
</dbReference>
<dbReference type="InterPro" id="IPR008271">
    <property type="entry name" value="Ser/Thr_kinase_AS"/>
</dbReference>
<keyword evidence="5" id="KW-0808">Transferase</keyword>
<dbReference type="InterPro" id="IPR001611">
    <property type="entry name" value="Leu-rich_rpt"/>
</dbReference>
<gene>
    <name evidence="18" type="ORF">P3X46_021482</name>
</gene>
<evidence type="ECO:0000256" key="2">
    <source>
        <dbReference type="ARBA" id="ARBA00008684"/>
    </source>
</evidence>
<evidence type="ECO:0000313" key="19">
    <source>
        <dbReference type="Proteomes" id="UP001174677"/>
    </source>
</evidence>
<evidence type="ECO:0000313" key="18">
    <source>
        <dbReference type="EMBL" id="KAJ9166779.1"/>
    </source>
</evidence>
<evidence type="ECO:0000256" key="13">
    <source>
        <dbReference type="ARBA" id="ARBA00023136"/>
    </source>
</evidence>
<keyword evidence="11 14" id="KW-0067">ATP-binding</keyword>
<evidence type="ECO:0000256" key="12">
    <source>
        <dbReference type="ARBA" id="ARBA00022989"/>
    </source>
</evidence>
<dbReference type="Pfam" id="PF13855">
    <property type="entry name" value="LRR_8"/>
    <property type="match status" value="1"/>
</dbReference>
<evidence type="ECO:0000259" key="17">
    <source>
        <dbReference type="PROSITE" id="PS50011"/>
    </source>
</evidence>
<dbReference type="InterPro" id="IPR003591">
    <property type="entry name" value="Leu-rich_rpt_typical-subtyp"/>
</dbReference>
<comment type="similarity">
    <text evidence="2">Belongs to the protein kinase superfamily. Ser/Thr protein kinase family.</text>
</comment>
<feature type="transmembrane region" description="Helical" evidence="15">
    <location>
        <begin position="648"/>
        <end position="671"/>
    </location>
</feature>
<dbReference type="InterPro" id="IPR013210">
    <property type="entry name" value="LRR_N_plant-typ"/>
</dbReference>
<dbReference type="InterPro" id="IPR051809">
    <property type="entry name" value="Plant_receptor-like_S/T_kinase"/>
</dbReference>
<dbReference type="PANTHER" id="PTHR27008">
    <property type="entry name" value="OS04G0122200 PROTEIN"/>
    <property type="match status" value="1"/>
</dbReference>
<evidence type="ECO:0000256" key="15">
    <source>
        <dbReference type="SAM" id="Phobius"/>
    </source>
</evidence>
<dbReference type="Gene3D" id="3.30.200.20">
    <property type="entry name" value="Phosphorylase Kinase, domain 1"/>
    <property type="match status" value="1"/>
</dbReference>
<evidence type="ECO:0000256" key="8">
    <source>
        <dbReference type="ARBA" id="ARBA00022737"/>
    </source>
</evidence>
<dbReference type="InterPro" id="IPR055414">
    <property type="entry name" value="LRR_R13L4/SHOC2-like"/>
</dbReference>
<evidence type="ECO:0000256" key="9">
    <source>
        <dbReference type="ARBA" id="ARBA00022741"/>
    </source>
</evidence>
<evidence type="ECO:0000256" key="14">
    <source>
        <dbReference type="PROSITE-ProRule" id="PRU10141"/>
    </source>
</evidence>
<evidence type="ECO:0000256" key="7">
    <source>
        <dbReference type="ARBA" id="ARBA00022729"/>
    </source>
</evidence>
<dbReference type="Gene3D" id="3.80.10.10">
    <property type="entry name" value="Ribonuclease Inhibitor"/>
    <property type="match status" value="3"/>
</dbReference>
<evidence type="ECO:0000256" key="10">
    <source>
        <dbReference type="ARBA" id="ARBA00022777"/>
    </source>
</evidence>
<dbReference type="InterPro" id="IPR001245">
    <property type="entry name" value="Ser-Thr/Tyr_kinase_cat_dom"/>
</dbReference>
<sequence length="1038" mass="113967">MEHLRFFLLSIFQIYLCCFVSMAEGLSASTDRAALLSFKASVSDPQTFLGGWTHQNISHCTWYGVTCSIKGARVRSLSLSGLGLSGPIPSHLSNLSSLFMLDLANNSFYGQIPSELSRLSHLQYVFLEMNSINGTIPVLLSQCHNLKTIRLNENQLTGNIPSQLGYLQRLEVLHLSINNLTGAIPATFGNLTSLTNLSISRNQLLGEIPSELGRLRNIREFHVSENQLSGEIPYSIWNISSVVFLSLTRNNLTGKLPSDMGSALPNLRVLYLARNRLEGILPSSLSNASRIQFLDLSSNGFHGPIPLFGGMKDLLRLIIGNNFFHSTTKLNFQLIDSLKNCTRLQYLMIFSNQLAGQLPSSVANLSTHLQQFCFSDNLLTGSFPQGIERFQELVSLSIEKNSFVGDIPETIGRLKKIQNFAAYDNMFSGEIPDIFGNFTQLASLRIGGNQFFGRIPTSIRSCQQLNTLDLAANMLNASIPKEIYGLSTLVRLNLRQNALSGPLPAEVGNLKQMQFMDVSDNQLSGNIASTIGSCSSLQRLFMAGNNFTGSIPSTIGQLASLEALDLSSNRLTGTIPEELGQLQYLVQLNLSFNHLEGAVPMTGVFMNISQDNLKGNDRLCHDNQTTAEKLGLPQCTAKRRTRHLLLKVILPVAIVACLMIMFLCFACKVIYWKKQKTKRGKGRLSSPLKGLPPKISYFDIRLATDNFSMENLIGKGGFGSVYKGVIRNVEDGSSTGETILAVKVLDLQQSKAARSFAAECEALRSVRHRNLVKVITSCSSIDLNGEEFKALVMEFMSHGNLDKWLYQEDDEESGLYLTLSQRLNIAVDVASAIDYLHHDCDPPVVHCDLKPGNVLLDDDMVAHVGDFGLARLLPQNPSGNDSSTIGLKGSIGYIAPEYGLGGKPSTSGDVYSFGILLLEMFIAKKPTNEMFKEGLSLNNFATAVNENHVMEIADPRLFKNNWYNSLQRTDIGYSNDGSSGNSNTSSGSTIYSLDKSRELVAAAIRVGLSCAASSARDRLSMREALAMLQKIKKAMPQT</sequence>
<dbReference type="SUPFAM" id="SSF56112">
    <property type="entry name" value="Protein kinase-like (PK-like)"/>
    <property type="match status" value="1"/>
</dbReference>
<keyword evidence="12 15" id="KW-1133">Transmembrane helix</keyword>
<feature type="signal peptide" evidence="16">
    <location>
        <begin position="1"/>
        <end position="25"/>
    </location>
</feature>
<reference evidence="18 19" key="1">
    <citation type="journal article" date="2023" name="Plant Biotechnol. J.">
        <title>Chromosome-level wild Hevea brasiliensis genome provides new tools for genomic-assisted breeding and valuable loci to elevate rubber yield.</title>
        <authorList>
            <person name="Cheng H."/>
            <person name="Song X."/>
            <person name="Hu Y."/>
            <person name="Wu T."/>
            <person name="Yang Q."/>
            <person name="An Z."/>
            <person name="Feng S."/>
            <person name="Deng Z."/>
            <person name="Wu W."/>
            <person name="Zeng X."/>
            <person name="Tu M."/>
            <person name="Wang X."/>
            <person name="Huang H."/>
        </authorList>
    </citation>
    <scope>NUCLEOTIDE SEQUENCE [LARGE SCALE GENOMIC DNA]</scope>
    <source>
        <strain evidence="18">MT/VB/25A 57/8</strain>
    </source>
</reference>
<feature type="domain" description="Protein kinase" evidence="17">
    <location>
        <begin position="707"/>
        <end position="1031"/>
    </location>
</feature>
<dbReference type="InterPro" id="IPR032675">
    <property type="entry name" value="LRR_dom_sf"/>
</dbReference>
<evidence type="ECO:0000256" key="4">
    <source>
        <dbReference type="ARBA" id="ARBA00022614"/>
    </source>
</evidence>
<dbReference type="Proteomes" id="UP001174677">
    <property type="component" value="Chromosome 12"/>
</dbReference>
<accession>A0ABQ9LJL4</accession>
<evidence type="ECO:0000256" key="1">
    <source>
        <dbReference type="ARBA" id="ARBA00004370"/>
    </source>
</evidence>
<dbReference type="Pfam" id="PF07714">
    <property type="entry name" value="PK_Tyr_Ser-Thr"/>
    <property type="match status" value="1"/>
</dbReference>
<keyword evidence="19" id="KW-1185">Reference proteome</keyword>
<protein>
    <recommendedName>
        <fullName evidence="17">Protein kinase domain-containing protein</fullName>
    </recommendedName>
</protein>
<dbReference type="InterPro" id="IPR000719">
    <property type="entry name" value="Prot_kinase_dom"/>
</dbReference>
<dbReference type="PANTHER" id="PTHR27008:SF605">
    <property type="entry name" value="PROTEIN KINASE DOMAIN-CONTAINING PROTEIN"/>
    <property type="match status" value="1"/>
</dbReference>
<organism evidence="18 19">
    <name type="scientific">Hevea brasiliensis</name>
    <name type="common">Para rubber tree</name>
    <name type="synonym">Siphonia brasiliensis</name>
    <dbReference type="NCBI Taxonomy" id="3981"/>
    <lineage>
        <taxon>Eukaryota</taxon>
        <taxon>Viridiplantae</taxon>
        <taxon>Streptophyta</taxon>
        <taxon>Embryophyta</taxon>
        <taxon>Tracheophyta</taxon>
        <taxon>Spermatophyta</taxon>
        <taxon>Magnoliopsida</taxon>
        <taxon>eudicotyledons</taxon>
        <taxon>Gunneridae</taxon>
        <taxon>Pentapetalae</taxon>
        <taxon>rosids</taxon>
        <taxon>fabids</taxon>
        <taxon>Malpighiales</taxon>
        <taxon>Euphorbiaceae</taxon>
        <taxon>Crotonoideae</taxon>
        <taxon>Micrandreae</taxon>
        <taxon>Hevea</taxon>
    </lineage>
</organism>
<dbReference type="InterPro" id="IPR011009">
    <property type="entry name" value="Kinase-like_dom_sf"/>
</dbReference>
<keyword evidence="10" id="KW-0418">Kinase</keyword>
<comment type="subcellular location">
    <subcellularLocation>
        <location evidence="1">Membrane</location>
    </subcellularLocation>
</comment>